<evidence type="ECO:0000313" key="2">
    <source>
        <dbReference type="Proteomes" id="UP001187682"/>
    </source>
</evidence>
<dbReference type="EMBL" id="ONZQ02000016">
    <property type="protein sequence ID" value="SPO06512.1"/>
    <property type="molecule type" value="Genomic_DNA"/>
</dbReference>
<reference evidence="1" key="1">
    <citation type="submission" date="2018-03" db="EMBL/GenBank/DDBJ databases">
        <authorList>
            <person name="Guldener U."/>
        </authorList>
    </citation>
    <scope>NUCLEOTIDE SEQUENCE</scope>
</reference>
<gene>
    <name evidence="1" type="ORF">DNG_09202</name>
</gene>
<dbReference type="Proteomes" id="UP001187682">
    <property type="component" value="Unassembled WGS sequence"/>
</dbReference>
<dbReference type="AlphaFoldDB" id="A0AAE8SZX6"/>
<organism evidence="1 2">
    <name type="scientific">Cephalotrichum gorgonifer</name>
    <dbReference type="NCBI Taxonomy" id="2041049"/>
    <lineage>
        <taxon>Eukaryota</taxon>
        <taxon>Fungi</taxon>
        <taxon>Dikarya</taxon>
        <taxon>Ascomycota</taxon>
        <taxon>Pezizomycotina</taxon>
        <taxon>Sordariomycetes</taxon>
        <taxon>Hypocreomycetidae</taxon>
        <taxon>Microascales</taxon>
        <taxon>Microascaceae</taxon>
        <taxon>Cephalotrichum</taxon>
    </lineage>
</organism>
<accession>A0AAE8SZX6</accession>
<proteinExistence type="predicted"/>
<comment type="caution">
    <text evidence="1">The sequence shown here is derived from an EMBL/GenBank/DDBJ whole genome shotgun (WGS) entry which is preliminary data.</text>
</comment>
<protein>
    <submittedName>
        <fullName evidence="1">Uncharacterized protein</fullName>
    </submittedName>
</protein>
<evidence type="ECO:0000313" key="1">
    <source>
        <dbReference type="EMBL" id="SPO06512.1"/>
    </source>
</evidence>
<keyword evidence="2" id="KW-1185">Reference proteome</keyword>
<sequence length="108" mass="10775">MAFAIGTRKVGMSRFGSVASASIASAAASAATAVPAVPAAAAAATLRVGLRLLTGVGCPPLTPLILTFAFDASIRGVTWLQRGAGILGRGLASYRGGWAERDGKPCMA</sequence>
<name>A0AAE8SZX6_9PEZI</name>